<feature type="domain" description="Diphosphomevalonate decarboxylase-like N-terminal" evidence="10">
    <location>
        <begin position="7"/>
        <end position="164"/>
    </location>
</feature>
<sequence length="330" mass="36306">MKSTAIANSNIALVKYWGKRNEKLILPFNSSISMTLDGLYTATTVEFSEKYKQDSLSIDGGHIFGEELSKASVQLDIIRKLAKSTLKGKMVSRSNFPKSAGLASSASGFAALTLAATKALGLHLDRKELGIIARQGSGSACRSLYGGFVEWQKGTLEDGSDSYARQIAPKDHWGELAMVVSVVTAKEKKVKSRAGMAQTVANSPLYKAWLETVEDDLVKARKGIKEMNFTLLGAIAEMNCLKMHCTMVTTTPHIIYWEPQTVSMMKEVMAMREEGLECYFTIDGGPQVKILCLDKDVKKIEARVRENKDVQKVYLCHAGDDAGITKEDLF</sequence>
<name>A0A7J4IXY0_9ARCH</name>
<keyword evidence="6" id="KW-0443">Lipid metabolism</keyword>
<dbReference type="GO" id="GO:0005829">
    <property type="term" value="C:cytosol"/>
    <property type="evidence" value="ECO:0007669"/>
    <property type="project" value="InterPro"/>
</dbReference>
<dbReference type="EMBL" id="DUGC01000111">
    <property type="protein sequence ID" value="HIH10372.1"/>
    <property type="molecule type" value="Genomic_DNA"/>
</dbReference>
<dbReference type="SUPFAM" id="SSF54211">
    <property type="entry name" value="Ribosomal protein S5 domain 2-like"/>
    <property type="match status" value="1"/>
</dbReference>
<dbReference type="Pfam" id="PF18376">
    <property type="entry name" value="MDD_C"/>
    <property type="match status" value="1"/>
</dbReference>
<accession>A0A7J4IXY0</accession>
<keyword evidence="7 11" id="KW-0456">Lyase</keyword>
<comment type="caution">
    <text evidence="11">The sequence shown here is derived from an EMBL/GenBank/DDBJ whole genome shotgun (WGS) entry which is preliminary data.</text>
</comment>
<dbReference type="InterPro" id="IPR041431">
    <property type="entry name" value="Mvd1_C"/>
</dbReference>
<dbReference type="PANTHER" id="PTHR10977">
    <property type="entry name" value="DIPHOSPHOMEVALONATE DECARBOXYLASE"/>
    <property type="match status" value="1"/>
</dbReference>
<dbReference type="PIRSF" id="PIRSF015950">
    <property type="entry name" value="Mev_P_decrbx"/>
    <property type="match status" value="1"/>
</dbReference>
<dbReference type="EC" id="4.1.1.33" evidence="2 8"/>
<reference evidence="12" key="1">
    <citation type="journal article" date="2020" name="bioRxiv">
        <title>A rank-normalized archaeal taxonomy based on genome phylogeny resolves widespread incomplete and uneven classifications.</title>
        <authorList>
            <person name="Rinke C."/>
            <person name="Chuvochina M."/>
            <person name="Mussig A.J."/>
            <person name="Chaumeil P.-A."/>
            <person name="Waite D.W."/>
            <person name="Whitman W.B."/>
            <person name="Parks D.H."/>
            <person name="Hugenholtz P."/>
        </authorList>
    </citation>
    <scope>NUCLEOTIDE SEQUENCE [LARGE SCALE GENOMIC DNA]</scope>
</reference>
<protein>
    <recommendedName>
        <fullName evidence="2 8">Diphosphomevalonate decarboxylase</fullName>
        <ecNumber evidence="2 8">4.1.1.33</ecNumber>
    </recommendedName>
</protein>
<evidence type="ECO:0000313" key="12">
    <source>
        <dbReference type="Proteomes" id="UP000565078"/>
    </source>
</evidence>
<dbReference type="PANTHER" id="PTHR10977:SF3">
    <property type="entry name" value="DIPHOSPHOMEVALONATE DECARBOXYLASE"/>
    <property type="match status" value="1"/>
</dbReference>
<dbReference type="InterPro" id="IPR036554">
    <property type="entry name" value="GHMP_kinase_C_sf"/>
</dbReference>
<evidence type="ECO:0000256" key="7">
    <source>
        <dbReference type="ARBA" id="ARBA00023239"/>
    </source>
</evidence>
<keyword evidence="4" id="KW-0547">Nucleotide-binding</keyword>
<dbReference type="Gene3D" id="3.30.70.890">
    <property type="entry name" value="GHMP kinase, C-terminal domain"/>
    <property type="match status" value="1"/>
</dbReference>
<dbReference type="Gene3D" id="3.30.230.10">
    <property type="match status" value="1"/>
</dbReference>
<proteinExistence type="inferred from homology"/>
<evidence type="ECO:0000259" key="10">
    <source>
        <dbReference type="Pfam" id="PF22700"/>
    </source>
</evidence>
<feature type="domain" description="Mvd1 C-terminal" evidence="9">
    <location>
        <begin position="179"/>
        <end position="306"/>
    </location>
</feature>
<evidence type="ECO:0000256" key="6">
    <source>
        <dbReference type="ARBA" id="ARBA00023098"/>
    </source>
</evidence>
<evidence type="ECO:0000256" key="3">
    <source>
        <dbReference type="ARBA" id="ARBA00022516"/>
    </source>
</evidence>
<keyword evidence="3" id="KW-0444">Lipid biosynthesis</keyword>
<evidence type="ECO:0000256" key="5">
    <source>
        <dbReference type="ARBA" id="ARBA00022840"/>
    </source>
</evidence>
<dbReference type="Pfam" id="PF22700">
    <property type="entry name" value="MVD-like_N"/>
    <property type="match status" value="1"/>
</dbReference>
<dbReference type="InterPro" id="IPR014721">
    <property type="entry name" value="Ribsml_uS5_D2-typ_fold_subgr"/>
</dbReference>
<dbReference type="InterPro" id="IPR005935">
    <property type="entry name" value="Mev_decarb"/>
</dbReference>
<dbReference type="GO" id="GO:0004163">
    <property type="term" value="F:diphosphomevalonate decarboxylase activity"/>
    <property type="evidence" value="ECO:0007669"/>
    <property type="project" value="UniProtKB-UniRule"/>
</dbReference>
<comment type="similarity">
    <text evidence="1">Belongs to the diphosphomevalonate decarboxylase family.</text>
</comment>
<dbReference type="InterPro" id="IPR020568">
    <property type="entry name" value="Ribosomal_Su5_D2-typ_SF"/>
</dbReference>
<organism evidence="11 12">
    <name type="scientific">Candidatus Iainarchaeum sp</name>
    <dbReference type="NCBI Taxonomy" id="3101447"/>
    <lineage>
        <taxon>Archaea</taxon>
        <taxon>Candidatus Iainarchaeota</taxon>
        <taxon>Candidatus Iainarchaeia</taxon>
        <taxon>Candidatus Iainarchaeales</taxon>
        <taxon>Candidatus Iainarchaeaceae</taxon>
        <taxon>Candidatus Iainarchaeum</taxon>
    </lineage>
</organism>
<dbReference type="GO" id="GO:0019287">
    <property type="term" value="P:isopentenyl diphosphate biosynthetic process, mevalonate pathway"/>
    <property type="evidence" value="ECO:0007669"/>
    <property type="project" value="UniProtKB-UniRule"/>
</dbReference>
<evidence type="ECO:0000256" key="1">
    <source>
        <dbReference type="ARBA" id="ARBA00008831"/>
    </source>
</evidence>
<dbReference type="Proteomes" id="UP000565078">
    <property type="component" value="Unassembled WGS sequence"/>
</dbReference>
<evidence type="ECO:0000256" key="8">
    <source>
        <dbReference type="NCBIfam" id="TIGR01240"/>
    </source>
</evidence>
<dbReference type="SUPFAM" id="SSF55060">
    <property type="entry name" value="GHMP Kinase, C-terminal domain"/>
    <property type="match status" value="1"/>
</dbReference>
<evidence type="ECO:0000256" key="2">
    <source>
        <dbReference type="ARBA" id="ARBA00012296"/>
    </source>
</evidence>
<gene>
    <name evidence="11" type="primary">mvaD</name>
    <name evidence="11" type="ORF">HA254_06945</name>
</gene>
<dbReference type="GO" id="GO:0005524">
    <property type="term" value="F:ATP binding"/>
    <property type="evidence" value="ECO:0007669"/>
    <property type="project" value="UniProtKB-KW"/>
</dbReference>
<evidence type="ECO:0000313" key="11">
    <source>
        <dbReference type="EMBL" id="HIH10372.1"/>
    </source>
</evidence>
<dbReference type="InterPro" id="IPR053859">
    <property type="entry name" value="MVD-like_N"/>
</dbReference>
<dbReference type="AlphaFoldDB" id="A0A7J4IXY0"/>
<evidence type="ECO:0000259" key="9">
    <source>
        <dbReference type="Pfam" id="PF18376"/>
    </source>
</evidence>
<dbReference type="FunFam" id="3.30.230.10:FF:000072">
    <property type="entry name" value="Diphosphomevalonate decarboxylase"/>
    <property type="match status" value="1"/>
</dbReference>
<keyword evidence="5" id="KW-0067">ATP-binding</keyword>
<evidence type="ECO:0000256" key="4">
    <source>
        <dbReference type="ARBA" id="ARBA00022741"/>
    </source>
</evidence>
<dbReference type="InterPro" id="IPR029765">
    <property type="entry name" value="Mev_diP_decarb"/>
</dbReference>
<dbReference type="NCBIfam" id="TIGR01240">
    <property type="entry name" value="mevDPdecarb"/>
    <property type="match status" value="1"/>
</dbReference>